<evidence type="ECO:0000313" key="11">
    <source>
        <dbReference type="EMBL" id="EAK1100226.1"/>
    </source>
</evidence>
<feature type="domain" description="4Fe-4S ferredoxin-type" evidence="10">
    <location>
        <begin position="101"/>
        <end position="130"/>
    </location>
</feature>
<dbReference type="PROSITE" id="PS00198">
    <property type="entry name" value="4FE4S_FER_1"/>
    <property type="match status" value="1"/>
</dbReference>
<protein>
    <submittedName>
        <fullName evidence="11">Dimethylsulfoxide reductase subunit B</fullName>
    </submittedName>
</protein>
<dbReference type="EMBL" id="AACDML010000001">
    <property type="protein sequence ID" value="EAK1100226.1"/>
    <property type="molecule type" value="Genomic_DNA"/>
</dbReference>
<name>A0A5T0NGI3_CAMJU</name>
<keyword evidence="6" id="KW-0677">Repeat</keyword>
<evidence type="ECO:0000256" key="7">
    <source>
        <dbReference type="ARBA" id="ARBA00022982"/>
    </source>
</evidence>
<evidence type="ECO:0000256" key="5">
    <source>
        <dbReference type="ARBA" id="ARBA00022723"/>
    </source>
</evidence>
<evidence type="ECO:0000256" key="2">
    <source>
        <dbReference type="ARBA" id="ARBA00003584"/>
    </source>
</evidence>
<organism evidence="11">
    <name type="scientific">Campylobacter jejuni</name>
    <dbReference type="NCBI Taxonomy" id="197"/>
    <lineage>
        <taxon>Bacteria</taxon>
        <taxon>Pseudomonadati</taxon>
        <taxon>Campylobacterota</taxon>
        <taxon>Epsilonproteobacteria</taxon>
        <taxon>Campylobacterales</taxon>
        <taxon>Campylobacteraceae</taxon>
        <taxon>Campylobacter</taxon>
    </lineage>
</organism>
<evidence type="ECO:0000256" key="6">
    <source>
        <dbReference type="ARBA" id="ARBA00022737"/>
    </source>
</evidence>
<comment type="caution">
    <text evidence="11">The sequence shown here is derived from an EMBL/GenBank/DDBJ whole genome shotgun (WGS) entry which is preliminary data.</text>
</comment>
<dbReference type="PANTHER" id="PTHR43177:SF5">
    <property type="entry name" value="ANAEROBIC DIMETHYL SULFOXIDE REDUCTASE CHAIN B-RELATED"/>
    <property type="match status" value="1"/>
</dbReference>
<proteinExistence type="predicted"/>
<keyword evidence="4" id="KW-0004">4Fe-4S</keyword>
<comment type="cofactor">
    <cofactor evidence="1">
        <name>[4Fe-4S] cluster</name>
        <dbReference type="ChEBI" id="CHEBI:49883"/>
    </cofactor>
</comment>
<reference evidence="11" key="1">
    <citation type="submission" date="2018-05" db="EMBL/GenBank/DDBJ databases">
        <authorList>
            <consortium name="PulseNet: The National Subtyping Network for Foodborne Disease Surveillance"/>
            <person name="Tarr C.L."/>
            <person name="Trees E."/>
            <person name="Katz L.S."/>
            <person name="Carleton-Romer H.A."/>
            <person name="Stroika S."/>
            <person name="Kucerova Z."/>
            <person name="Roache K.F."/>
            <person name="Sabol A.L."/>
            <person name="Besser J."/>
            <person name="Gerner-Smidt P."/>
        </authorList>
    </citation>
    <scope>NUCLEOTIDE SEQUENCE</scope>
    <source>
        <strain evidence="11">PNUSAC000581</strain>
    </source>
</reference>
<dbReference type="InterPro" id="IPR017900">
    <property type="entry name" value="4Fe4S_Fe_S_CS"/>
</dbReference>
<accession>A0A5T0NGI3</accession>
<dbReference type="Pfam" id="PF13247">
    <property type="entry name" value="Fer4_11"/>
    <property type="match status" value="1"/>
</dbReference>
<keyword evidence="9" id="KW-0411">Iron-sulfur</keyword>
<dbReference type="SUPFAM" id="SSF54862">
    <property type="entry name" value="4Fe-4S ferredoxins"/>
    <property type="match status" value="1"/>
</dbReference>
<evidence type="ECO:0000259" key="10">
    <source>
        <dbReference type="PROSITE" id="PS51379"/>
    </source>
</evidence>
<dbReference type="InterPro" id="IPR017896">
    <property type="entry name" value="4Fe4S_Fe-S-bd"/>
</dbReference>
<feature type="domain" description="4Fe-4S ferredoxin-type" evidence="10">
    <location>
        <begin position="9"/>
        <end position="39"/>
    </location>
</feature>
<dbReference type="CDD" id="cd16371">
    <property type="entry name" value="DMSOR_beta_like"/>
    <property type="match status" value="1"/>
</dbReference>
<evidence type="ECO:0000256" key="8">
    <source>
        <dbReference type="ARBA" id="ARBA00023004"/>
    </source>
</evidence>
<dbReference type="PANTHER" id="PTHR43177">
    <property type="entry name" value="PROTEIN NRFC"/>
    <property type="match status" value="1"/>
</dbReference>
<evidence type="ECO:0000256" key="9">
    <source>
        <dbReference type="ARBA" id="ARBA00023014"/>
    </source>
</evidence>
<comment type="function">
    <text evidence="2">Electron transfer subunit of the terminal reductase during anaerobic growth on various sulfoxide and N-oxide compounds.</text>
</comment>
<evidence type="ECO:0000256" key="1">
    <source>
        <dbReference type="ARBA" id="ARBA00001966"/>
    </source>
</evidence>
<keyword evidence="3" id="KW-0813">Transport</keyword>
<dbReference type="Gene3D" id="3.30.70.20">
    <property type="match status" value="2"/>
</dbReference>
<evidence type="ECO:0000256" key="3">
    <source>
        <dbReference type="ARBA" id="ARBA00022448"/>
    </source>
</evidence>
<dbReference type="NCBIfam" id="TIGR02951">
    <property type="entry name" value="DMSO_dmsB"/>
    <property type="match status" value="1"/>
</dbReference>
<dbReference type="InterPro" id="IPR014297">
    <property type="entry name" value="DMSO_DmsB"/>
</dbReference>
<sequence>MKLEENSQFGFMLDQSKCVGCRTCSLSCKDYKNMPVGINFRRVFETEKKKKGGGGNWTAKEDGSFEQSVFAYYTSISCNHCSNPSCLKACPTGATMKIKWGIVAIDDSMCIGCKACAMACPYGAPQFNHESGHMSKCDGCYERLKEGKNPICVDSCPFRALKAGDITKLREEHGNLASITPLPDASITHPNLCIVPEKHSLPSGNKSTIFHLPQNYQGVKNDII</sequence>
<keyword evidence="7" id="KW-0249">Electron transport</keyword>
<evidence type="ECO:0000256" key="4">
    <source>
        <dbReference type="ARBA" id="ARBA00022485"/>
    </source>
</evidence>
<keyword evidence="8" id="KW-0408">Iron</keyword>
<gene>
    <name evidence="11" type="primary">dmsB</name>
    <name evidence="11" type="ORF">BBI66_00110</name>
</gene>
<keyword evidence="5" id="KW-0479">Metal-binding</keyword>
<dbReference type="GO" id="GO:0046872">
    <property type="term" value="F:metal ion binding"/>
    <property type="evidence" value="ECO:0007669"/>
    <property type="project" value="UniProtKB-KW"/>
</dbReference>
<dbReference type="GO" id="GO:0051539">
    <property type="term" value="F:4 iron, 4 sulfur cluster binding"/>
    <property type="evidence" value="ECO:0007669"/>
    <property type="project" value="UniProtKB-KW"/>
</dbReference>
<dbReference type="InterPro" id="IPR050954">
    <property type="entry name" value="ET_IronSulfur_Cluster-Binding"/>
</dbReference>
<dbReference type="PROSITE" id="PS51379">
    <property type="entry name" value="4FE4S_FER_2"/>
    <property type="match status" value="2"/>
</dbReference>
<dbReference type="AlphaFoldDB" id="A0A5T0NGI3"/>